<evidence type="ECO:0000256" key="11">
    <source>
        <dbReference type="ARBA" id="ARBA00023136"/>
    </source>
</evidence>
<evidence type="ECO:0000256" key="2">
    <source>
        <dbReference type="ARBA" id="ARBA00004370"/>
    </source>
</evidence>
<dbReference type="InterPro" id="IPR002401">
    <property type="entry name" value="Cyt_P450_E_grp-I"/>
</dbReference>
<organism evidence="15 16">
    <name type="scientific">Senna tora</name>
    <dbReference type="NCBI Taxonomy" id="362788"/>
    <lineage>
        <taxon>Eukaryota</taxon>
        <taxon>Viridiplantae</taxon>
        <taxon>Streptophyta</taxon>
        <taxon>Embryophyta</taxon>
        <taxon>Tracheophyta</taxon>
        <taxon>Spermatophyta</taxon>
        <taxon>Magnoliopsida</taxon>
        <taxon>eudicotyledons</taxon>
        <taxon>Gunneridae</taxon>
        <taxon>Pentapetalae</taxon>
        <taxon>rosids</taxon>
        <taxon>fabids</taxon>
        <taxon>Fabales</taxon>
        <taxon>Fabaceae</taxon>
        <taxon>Caesalpinioideae</taxon>
        <taxon>Cassia clade</taxon>
        <taxon>Senna</taxon>
    </lineage>
</organism>
<name>A0A834X9F8_9FABA</name>
<evidence type="ECO:0000256" key="4">
    <source>
        <dbReference type="ARBA" id="ARBA00022617"/>
    </source>
</evidence>
<comment type="subcellular location">
    <subcellularLocation>
        <location evidence="2">Membrane</location>
    </subcellularLocation>
</comment>
<evidence type="ECO:0000256" key="1">
    <source>
        <dbReference type="ARBA" id="ARBA00001971"/>
    </source>
</evidence>
<comment type="similarity">
    <text evidence="3 13">Belongs to the cytochrome P450 family.</text>
</comment>
<dbReference type="InterPro" id="IPR001128">
    <property type="entry name" value="Cyt_P450"/>
</dbReference>
<feature type="transmembrane region" description="Helical" evidence="14">
    <location>
        <begin position="6"/>
        <end position="24"/>
    </location>
</feature>
<evidence type="ECO:0000256" key="3">
    <source>
        <dbReference type="ARBA" id="ARBA00010617"/>
    </source>
</evidence>
<dbReference type="FunFam" id="1.10.630.10:FF:000043">
    <property type="entry name" value="Cytochrome P450 99A2"/>
    <property type="match status" value="1"/>
</dbReference>
<keyword evidence="11 14" id="KW-0472">Membrane</keyword>
<dbReference type="GO" id="GO:0020037">
    <property type="term" value="F:heme binding"/>
    <property type="evidence" value="ECO:0007669"/>
    <property type="project" value="InterPro"/>
</dbReference>
<evidence type="ECO:0000313" key="15">
    <source>
        <dbReference type="EMBL" id="KAF7840530.1"/>
    </source>
</evidence>
<evidence type="ECO:0000256" key="13">
    <source>
        <dbReference type="RuleBase" id="RU000461"/>
    </source>
</evidence>
<dbReference type="InterPro" id="IPR036396">
    <property type="entry name" value="Cyt_P450_sf"/>
</dbReference>
<dbReference type="GO" id="GO:0004497">
    <property type="term" value="F:monooxygenase activity"/>
    <property type="evidence" value="ECO:0007669"/>
    <property type="project" value="UniProtKB-KW"/>
</dbReference>
<evidence type="ECO:0000256" key="10">
    <source>
        <dbReference type="ARBA" id="ARBA00023033"/>
    </source>
</evidence>
<dbReference type="PANTHER" id="PTHR47955:SF9">
    <property type="entry name" value="PREMNASPIRODIENE OXYGENASE-LIKE"/>
    <property type="match status" value="1"/>
</dbReference>
<reference evidence="15" key="1">
    <citation type="submission" date="2020-09" db="EMBL/GenBank/DDBJ databases">
        <title>Genome-Enabled Discovery of Anthraquinone Biosynthesis in Senna tora.</title>
        <authorList>
            <person name="Kang S.-H."/>
            <person name="Pandey R.P."/>
            <person name="Lee C.-M."/>
            <person name="Sim J.-S."/>
            <person name="Jeong J.-T."/>
            <person name="Choi B.-S."/>
            <person name="Jung M."/>
            <person name="Ginzburg D."/>
            <person name="Zhao K."/>
            <person name="Won S.Y."/>
            <person name="Oh T.-J."/>
            <person name="Yu Y."/>
            <person name="Kim N.-H."/>
            <person name="Lee O.R."/>
            <person name="Lee T.-H."/>
            <person name="Bashyal P."/>
            <person name="Kim T.-S."/>
            <person name="Lee W.-H."/>
            <person name="Kawkins C."/>
            <person name="Kim C.-K."/>
            <person name="Kim J.S."/>
            <person name="Ahn B.O."/>
            <person name="Rhee S.Y."/>
            <person name="Sohng J.K."/>
        </authorList>
    </citation>
    <scope>NUCLEOTIDE SEQUENCE</scope>
    <source>
        <tissue evidence="15">Leaf</tissue>
    </source>
</reference>
<evidence type="ECO:0000256" key="6">
    <source>
        <dbReference type="ARBA" id="ARBA00022723"/>
    </source>
</evidence>
<comment type="cofactor">
    <cofactor evidence="1 12">
        <name>heme</name>
        <dbReference type="ChEBI" id="CHEBI:30413"/>
    </cofactor>
</comment>
<keyword evidence="4 12" id="KW-0349">Heme</keyword>
<dbReference type="Pfam" id="PF00067">
    <property type="entry name" value="p450"/>
    <property type="match status" value="1"/>
</dbReference>
<comment type="caution">
    <text evidence="15">The sequence shown here is derived from an EMBL/GenBank/DDBJ whole genome shotgun (WGS) entry which is preliminary data.</text>
</comment>
<keyword evidence="5 14" id="KW-0812">Transmembrane</keyword>
<evidence type="ECO:0000256" key="12">
    <source>
        <dbReference type="PIRSR" id="PIRSR602401-1"/>
    </source>
</evidence>
<dbReference type="PANTHER" id="PTHR47955">
    <property type="entry name" value="CYTOCHROME P450 FAMILY 71 PROTEIN"/>
    <property type="match status" value="1"/>
</dbReference>
<feature type="binding site" description="axial binding residue" evidence="12">
    <location>
        <position position="443"/>
    </location>
    <ligand>
        <name>heme</name>
        <dbReference type="ChEBI" id="CHEBI:30413"/>
    </ligand>
    <ligandPart>
        <name>Fe</name>
        <dbReference type="ChEBI" id="CHEBI:18248"/>
    </ligandPart>
</feature>
<keyword evidence="7 14" id="KW-1133">Transmembrane helix</keyword>
<dbReference type="GO" id="GO:0005506">
    <property type="term" value="F:iron ion binding"/>
    <property type="evidence" value="ECO:0007669"/>
    <property type="project" value="InterPro"/>
</dbReference>
<gene>
    <name evidence="15" type="ORF">G2W53_002828</name>
</gene>
<dbReference type="PROSITE" id="PS00086">
    <property type="entry name" value="CYTOCHROME_P450"/>
    <property type="match status" value="1"/>
</dbReference>
<proteinExistence type="inferred from homology"/>
<evidence type="ECO:0000313" key="16">
    <source>
        <dbReference type="Proteomes" id="UP000634136"/>
    </source>
</evidence>
<keyword evidence="8 13" id="KW-0560">Oxidoreductase</keyword>
<evidence type="ECO:0000256" key="8">
    <source>
        <dbReference type="ARBA" id="ARBA00023002"/>
    </source>
</evidence>
<dbReference type="Proteomes" id="UP000634136">
    <property type="component" value="Unassembled WGS sequence"/>
</dbReference>
<dbReference type="Gene3D" id="1.10.630.10">
    <property type="entry name" value="Cytochrome P450"/>
    <property type="match status" value="1"/>
</dbReference>
<evidence type="ECO:0000256" key="5">
    <source>
        <dbReference type="ARBA" id="ARBA00022692"/>
    </source>
</evidence>
<dbReference type="GO" id="GO:0016705">
    <property type="term" value="F:oxidoreductase activity, acting on paired donors, with incorporation or reduction of molecular oxygen"/>
    <property type="evidence" value="ECO:0007669"/>
    <property type="project" value="InterPro"/>
</dbReference>
<dbReference type="GO" id="GO:0016020">
    <property type="term" value="C:membrane"/>
    <property type="evidence" value="ECO:0007669"/>
    <property type="project" value="UniProtKB-SubCell"/>
</dbReference>
<dbReference type="CDD" id="cd11072">
    <property type="entry name" value="CYP71-like"/>
    <property type="match status" value="1"/>
</dbReference>
<dbReference type="PRINTS" id="PR00463">
    <property type="entry name" value="EP450I"/>
</dbReference>
<keyword evidence="9 12" id="KW-0408">Iron</keyword>
<keyword evidence="10 13" id="KW-0503">Monooxygenase</keyword>
<dbReference type="SUPFAM" id="SSF48264">
    <property type="entry name" value="Cytochrome P450"/>
    <property type="match status" value="1"/>
</dbReference>
<dbReference type="EMBL" id="JAAIUW010000002">
    <property type="protein sequence ID" value="KAF7840530.1"/>
    <property type="molecule type" value="Genomic_DNA"/>
</dbReference>
<keyword evidence="6 12" id="KW-0479">Metal-binding</keyword>
<dbReference type="AlphaFoldDB" id="A0A834X9F8"/>
<accession>A0A834X9F8</accession>
<evidence type="ECO:0000256" key="9">
    <source>
        <dbReference type="ARBA" id="ARBA00023004"/>
    </source>
</evidence>
<dbReference type="PRINTS" id="PR00385">
    <property type="entry name" value="P450"/>
</dbReference>
<evidence type="ECO:0000256" key="7">
    <source>
        <dbReference type="ARBA" id="ARBA00022989"/>
    </source>
</evidence>
<keyword evidence="16" id="KW-1185">Reference proteome</keyword>
<evidence type="ECO:0000256" key="14">
    <source>
        <dbReference type="SAM" id="Phobius"/>
    </source>
</evidence>
<sequence length="507" mass="57617">MESQFSIFLLIIIVFLFFIFLWIANQKSKSKLLPPGPWKLPLLGNLHQLAASSSLTHHALRDLSLKYGPLMHLQLGELSTVIASSPEMAKEIMKTHDLAFVDRPKLGTLIFGLDGFAFAPYGDYWRQMRKICTLQLLSVKKVHSFSSVRQDEVAEFIESIQSSVGAKMDLTSKIFSYTSTIATRIIFGRKSRSDQDQDLLKLLKIVLEEGSGFGFVDLFPSMKIIHLISGLKKFKKISKKIDQILEDVIKENQEKQMRTERGKDGYHREENLVQVLLQIQQSSGLEIPITTKNIKAAIWDLYIGGTDTAATTIEWTMSELIKSPKAMEKAQAEIREAFKGKKEIEDTDMDKLNYLKCVIKETLRLHPPAPLLIPRECREACKINGYEIPIKTKVIVNAWAIGRDPKYWYEAERFIPERFQGSCVDFVGKNFEYIPFGGGRRICPGISLGIASIELPLARLLYHFDWELPDGKKAEDLDMTEAFGGTVGRKNKLCLIPTRPHLTIYDK</sequence>
<dbReference type="InterPro" id="IPR017972">
    <property type="entry name" value="Cyt_P450_CS"/>
</dbReference>
<protein>
    <submittedName>
        <fullName evidence="15">Cytochrome P450 71D8-like</fullName>
    </submittedName>
</protein>
<dbReference type="OrthoDB" id="2789670at2759"/>